<dbReference type="InterPro" id="IPR036286">
    <property type="entry name" value="LexA/Signal_pep-like_sf"/>
</dbReference>
<proteinExistence type="predicted"/>
<dbReference type="RefSeq" id="WP_129068344.1">
    <property type="nucleotide sequence ID" value="NZ_RDFA01000002.1"/>
</dbReference>
<evidence type="ECO:0000256" key="2">
    <source>
        <dbReference type="ARBA" id="ARBA00022670"/>
    </source>
</evidence>
<dbReference type="InterPro" id="IPR015927">
    <property type="entry name" value="Peptidase_S24_S26A/B/C"/>
</dbReference>
<dbReference type="Proteomes" id="UP000289691">
    <property type="component" value="Unassembled WGS sequence"/>
</dbReference>
<evidence type="ECO:0000256" key="1">
    <source>
        <dbReference type="ARBA" id="ARBA00004308"/>
    </source>
</evidence>
<comment type="caution">
    <text evidence="9">The sequence shown here is derived from an EMBL/GenBank/DDBJ whole genome shotgun (WGS) entry which is preliminary data.</text>
</comment>
<dbReference type="CDD" id="cd06530">
    <property type="entry name" value="S26_SPase_I"/>
    <property type="match status" value="1"/>
</dbReference>
<sequence length="361" mass="37085">MSERSAAQLGPSARQVGAVLGTLVLLALVVPFVVFAVPQVIGADHGFVILSGSMEPDIAPGDVVIVDASASVGVGDIVTFEEDGDVPVTHRIVAEENGQWVTKGDANENRDARPVPPENVLGKVVLTIPLIGHVVLWANTPVGYSSLVLVPLVLLLGNELLSWARARDETDDGGDEGDGSDPEPTVAAESAADGERAVNDGAAEENTMTQTAGEERDRRSGATATAGESSGSASVTVAVADLKLSVLASLALTVYAALNVSAEVQLFDAPDPISVGALTAGLLGLLFTSWVTGHAWYSARSARKATAEPDAGRADWPMPETDGGVASESSDNSSERRSDGGTDDGVANAVEDAGDRPEGER</sequence>
<feature type="region of interest" description="Disordered" evidence="6">
    <location>
        <begin position="168"/>
        <end position="230"/>
    </location>
</feature>
<evidence type="ECO:0000256" key="6">
    <source>
        <dbReference type="SAM" id="MobiDB-lite"/>
    </source>
</evidence>
<feature type="transmembrane region" description="Helical" evidence="7">
    <location>
        <begin position="274"/>
        <end position="297"/>
    </location>
</feature>
<feature type="transmembrane region" description="Helical" evidence="7">
    <location>
        <begin position="244"/>
        <end position="262"/>
    </location>
</feature>
<keyword evidence="4 7" id="KW-1133">Transmembrane helix</keyword>
<keyword evidence="10" id="KW-1185">Reference proteome</keyword>
<dbReference type="PRINTS" id="PR00728">
    <property type="entry name" value="SIGNALPTASE"/>
</dbReference>
<keyword evidence="2" id="KW-0645">Protease</keyword>
<dbReference type="EMBL" id="RDFA01000002">
    <property type="protein sequence ID" value="RXK50383.1"/>
    <property type="molecule type" value="Genomic_DNA"/>
</dbReference>
<keyword evidence="3 7" id="KW-0812">Transmembrane</keyword>
<feature type="transmembrane region" description="Helical" evidence="7">
    <location>
        <begin position="16"/>
        <end position="37"/>
    </location>
</feature>
<keyword evidence="5 7" id="KW-0472">Membrane</keyword>
<comment type="subcellular location">
    <subcellularLocation>
        <location evidence="1">Endomembrane system</location>
    </subcellularLocation>
</comment>
<name>A0A498L0M0_9EURY</name>
<organism evidence="9 10">
    <name type="scientific">Halorientalis pallida</name>
    <dbReference type="NCBI Taxonomy" id="2479928"/>
    <lineage>
        <taxon>Archaea</taxon>
        <taxon>Methanobacteriati</taxon>
        <taxon>Methanobacteriota</taxon>
        <taxon>Stenosarchaea group</taxon>
        <taxon>Halobacteria</taxon>
        <taxon>Halobacteriales</taxon>
        <taxon>Haloarculaceae</taxon>
        <taxon>Halorientalis</taxon>
    </lineage>
</organism>
<evidence type="ECO:0000313" key="9">
    <source>
        <dbReference type="EMBL" id="RXK50383.1"/>
    </source>
</evidence>
<dbReference type="GO" id="GO:0012505">
    <property type="term" value="C:endomembrane system"/>
    <property type="evidence" value="ECO:0007669"/>
    <property type="project" value="UniProtKB-SubCell"/>
</dbReference>
<dbReference type="PANTHER" id="PTHR10806">
    <property type="entry name" value="SIGNAL PEPTIDASE COMPLEX CATALYTIC SUBUNIT SEC11"/>
    <property type="match status" value="1"/>
</dbReference>
<dbReference type="PANTHER" id="PTHR10806:SF6">
    <property type="entry name" value="SIGNAL PEPTIDASE COMPLEX CATALYTIC SUBUNIT SEC11"/>
    <property type="match status" value="1"/>
</dbReference>
<dbReference type="GO" id="GO:0006465">
    <property type="term" value="P:signal peptide processing"/>
    <property type="evidence" value="ECO:0007669"/>
    <property type="project" value="InterPro"/>
</dbReference>
<dbReference type="AlphaFoldDB" id="A0A498L0M0"/>
<feature type="region of interest" description="Disordered" evidence="6">
    <location>
        <begin position="302"/>
        <end position="361"/>
    </location>
</feature>
<keyword evidence="9" id="KW-0378">Hydrolase</keyword>
<dbReference type="GO" id="GO:0016020">
    <property type="term" value="C:membrane"/>
    <property type="evidence" value="ECO:0007669"/>
    <property type="project" value="InterPro"/>
</dbReference>
<dbReference type="Pfam" id="PF00717">
    <property type="entry name" value="Peptidase_S24"/>
    <property type="match status" value="1"/>
</dbReference>
<feature type="compositionally biased region" description="Low complexity" evidence="6">
    <location>
        <begin position="221"/>
        <end position="230"/>
    </location>
</feature>
<evidence type="ECO:0000256" key="3">
    <source>
        <dbReference type="ARBA" id="ARBA00022692"/>
    </source>
</evidence>
<feature type="transmembrane region" description="Helical" evidence="7">
    <location>
        <begin position="144"/>
        <end position="161"/>
    </location>
</feature>
<dbReference type="EC" id="3.4.21.89" evidence="9"/>
<feature type="domain" description="Peptidase S24/S26A/S26B/S26C" evidence="8">
    <location>
        <begin position="51"/>
        <end position="124"/>
    </location>
</feature>
<protein>
    <submittedName>
        <fullName evidence="9">Signal peptidase I</fullName>
        <ecNumber evidence="9">3.4.21.89</ecNumber>
    </submittedName>
</protein>
<evidence type="ECO:0000259" key="8">
    <source>
        <dbReference type="Pfam" id="PF00717"/>
    </source>
</evidence>
<evidence type="ECO:0000256" key="7">
    <source>
        <dbReference type="SAM" id="Phobius"/>
    </source>
</evidence>
<dbReference type="InterPro" id="IPR019533">
    <property type="entry name" value="Peptidase_S26"/>
</dbReference>
<accession>A0A498L0M0</accession>
<reference evidence="9 10" key="1">
    <citation type="submission" date="2019-01" db="EMBL/GenBank/DDBJ databases">
        <title>Halorientalis sp. F13-25 a new haloarchaeum isolated from hypersaline water.</title>
        <authorList>
            <person name="Ana D.-V."/>
            <person name="Cristina S.-P."/>
            <person name="Antonio V."/>
        </authorList>
    </citation>
    <scope>NUCLEOTIDE SEQUENCE [LARGE SCALE GENOMIC DNA]</scope>
    <source>
        <strain evidence="9 10">F13-25</strain>
    </source>
</reference>
<evidence type="ECO:0000313" key="10">
    <source>
        <dbReference type="Proteomes" id="UP000289691"/>
    </source>
</evidence>
<dbReference type="InterPro" id="IPR001733">
    <property type="entry name" value="Peptidase_S26B"/>
</dbReference>
<dbReference type="OrthoDB" id="4822at2157"/>
<dbReference type="NCBIfam" id="TIGR02228">
    <property type="entry name" value="sigpep_I_arch"/>
    <property type="match status" value="1"/>
</dbReference>
<dbReference type="SUPFAM" id="SSF51306">
    <property type="entry name" value="LexA/Signal peptidase"/>
    <property type="match status" value="1"/>
</dbReference>
<dbReference type="GO" id="GO:0009003">
    <property type="term" value="F:signal peptidase activity"/>
    <property type="evidence" value="ECO:0007669"/>
    <property type="project" value="UniProtKB-EC"/>
</dbReference>
<feature type="compositionally biased region" description="Acidic residues" evidence="6">
    <location>
        <begin position="169"/>
        <end position="181"/>
    </location>
</feature>
<evidence type="ECO:0000256" key="4">
    <source>
        <dbReference type="ARBA" id="ARBA00022989"/>
    </source>
</evidence>
<gene>
    <name evidence="9" type="ORF">EAF64_07465</name>
</gene>
<dbReference type="GO" id="GO:0004252">
    <property type="term" value="F:serine-type endopeptidase activity"/>
    <property type="evidence" value="ECO:0007669"/>
    <property type="project" value="InterPro"/>
</dbReference>
<dbReference type="Gene3D" id="2.10.109.10">
    <property type="entry name" value="Umud Fragment, subunit A"/>
    <property type="match status" value="1"/>
</dbReference>
<evidence type="ECO:0000256" key="5">
    <source>
        <dbReference type="ARBA" id="ARBA00023136"/>
    </source>
</evidence>